<evidence type="ECO:0000313" key="1">
    <source>
        <dbReference type="EMBL" id="VTJ79355.1"/>
    </source>
</evidence>
<keyword evidence="2" id="KW-1185">Reference proteome</keyword>
<comment type="caution">
    <text evidence="1">The sequence shown here is derived from an EMBL/GenBank/DDBJ whole genome shotgun (WGS) entry which is preliminary data.</text>
</comment>
<dbReference type="Proteomes" id="UP000335636">
    <property type="component" value="Unassembled WGS sequence"/>
</dbReference>
<accession>A0A5E4CC86</accession>
<proteinExistence type="predicted"/>
<evidence type="ECO:0000313" key="2">
    <source>
        <dbReference type="Proteomes" id="UP000335636"/>
    </source>
</evidence>
<dbReference type="AlphaFoldDB" id="A0A5E4CC86"/>
<organism evidence="1 2">
    <name type="scientific">Marmota monax</name>
    <name type="common">Woodchuck</name>
    <dbReference type="NCBI Taxonomy" id="9995"/>
    <lineage>
        <taxon>Eukaryota</taxon>
        <taxon>Metazoa</taxon>
        <taxon>Chordata</taxon>
        <taxon>Craniata</taxon>
        <taxon>Vertebrata</taxon>
        <taxon>Euteleostomi</taxon>
        <taxon>Mammalia</taxon>
        <taxon>Eutheria</taxon>
        <taxon>Euarchontoglires</taxon>
        <taxon>Glires</taxon>
        <taxon>Rodentia</taxon>
        <taxon>Sciuromorpha</taxon>
        <taxon>Sciuridae</taxon>
        <taxon>Xerinae</taxon>
        <taxon>Marmotini</taxon>
        <taxon>Marmota</taxon>
    </lineage>
</organism>
<dbReference type="EMBL" id="CABDUW010001174">
    <property type="protein sequence ID" value="VTJ79355.1"/>
    <property type="molecule type" value="Genomic_DNA"/>
</dbReference>
<reference evidence="1" key="1">
    <citation type="submission" date="2019-04" db="EMBL/GenBank/DDBJ databases">
        <authorList>
            <person name="Alioto T."/>
            <person name="Alioto T."/>
        </authorList>
    </citation>
    <scope>NUCLEOTIDE SEQUENCE [LARGE SCALE GENOMIC DNA]</scope>
</reference>
<feature type="non-terminal residue" evidence="1">
    <location>
        <position position="1"/>
    </location>
</feature>
<name>A0A5E4CC86_MARMO</name>
<protein>
    <submittedName>
        <fullName evidence="1">Uncharacterized protein</fullName>
    </submittedName>
</protein>
<gene>
    <name evidence="1" type="ORF">MONAX_5E020863</name>
</gene>
<sequence length="138" mass="14662">EASPGLGVLSPAPLRWPWRCSWGPRTKKVHLVRGAGLPADAEPLREVPEQLRQRTKPPAPACHNRAELPLRLLVPASSTSPAPPPAPPGVVSARVSRGAPFHVSICKTGRNRQEKKVGAQGLELGTGVLEALMRAAES</sequence>